<evidence type="ECO:0000313" key="1">
    <source>
        <dbReference type="EMBL" id="KAH3674561.1"/>
    </source>
</evidence>
<accession>A0A9P8PM35</accession>
<dbReference type="Proteomes" id="UP000774326">
    <property type="component" value="Unassembled WGS sequence"/>
</dbReference>
<organism evidence="1 2">
    <name type="scientific">Wickerhamomyces pijperi</name>
    <name type="common">Yeast</name>
    <name type="synonym">Pichia pijperi</name>
    <dbReference type="NCBI Taxonomy" id="599730"/>
    <lineage>
        <taxon>Eukaryota</taxon>
        <taxon>Fungi</taxon>
        <taxon>Dikarya</taxon>
        <taxon>Ascomycota</taxon>
        <taxon>Saccharomycotina</taxon>
        <taxon>Saccharomycetes</taxon>
        <taxon>Phaffomycetales</taxon>
        <taxon>Wickerhamomycetaceae</taxon>
        <taxon>Wickerhamomyces</taxon>
    </lineage>
</organism>
<evidence type="ECO:0000313" key="2">
    <source>
        <dbReference type="Proteomes" id="UP000774326"/>
    </source>
</evidence>
<proteinExistence type="predicted"/>
<name>A0A9P8PM35_WICPI</name>
<reference evidence="1" key="1">
    <citation type="journal article" date="2021" name="Open Biol.">
        <title>Shared evolutionary footprints suggest mitochondrial oxidative damage underlies multiple complex I losses in fungi.</title>
        <authorList>
            <person name="Schikora-Tamarit M.A."/>
            <person name="Marcet-Houben M."/>
            <person name="Nosek J."/>
            <person name="Gabaldon T."/>
        </authorList>
    </citation>
    <scope>NUCLEOTIDE SEQUENCE</scope>
    <source>
        <strain evidence="1">CBS2887</strain>
    </source>
</reference>
<protein>
    <submittedName>
        <fullName evidence="1">Uncharacterized protein</fullName>
    </submittedName>
</protein>
<keyword evidence="2" id="KW-1185">Reference proteome</keyword>
<dbReference type="EMBL" id="JAEUBG010005498">
    <property type="protein sequence ID" value="KAH3674561.1"/>
    <property type="molecule type" value="Genomic_DNA"/>
</dbReference>
<sequence>MKAVSLDNGNSDQGIASIVASRYLTNTLEMSCKVCGVPHSSKALVCVSFKEGPVPVPVEIARISCTLDCVEAEVLTESVSRMFDDEWFNGKDLGCCWSAEASAGCSMCLFNSEQSSTILATAFSRFKV</sequence>
<reference evidence="1" key="2">
    <citation type="submission" date="2021-01" db="EMBL/GenBank/DDBJ databases">
        <authorList>
            <person name="Schikora-Tamarit M.A."/>
        </authorList>
    </citation>
    <scope>NUCLEOTIDE SEQUENCE</scope>
    <source>
        <strain evidence="1">CBS2887</strain>
    </source>
</reference>
<comment type="caution">
    <text evidence="1">The sequence shown here is derived from an EMBL/GenBank/DDBJ whole genome shotgun (WGS) entry which is preliminary data.</text>
</comment>
<dbReference type="AlphaFoldDB" id="A0A9P8PM35"/>
<gene>
    <name evidence="1" type="ORF">WICPIJ_009519</name>
</gene>